<dbReference type="Proteomes" id="UP001344632">
    <property type="component" value="Unassembled WGS sequence"/>
</dbReference>
<gene>
    <name evidence="1" type="ORF">P4H66_15445</name>
</gene>
<evidence type="ECO:0000313" key="2">
    <source>
        <dbReference type="Proteomes" id="UP001344632"/>
    </source>
</evidence>
<organism evidence="1 2">
    <name type="scientific">Paenibacillus dokdonensis</name>
    <dbReference type="NCBI Taxonomy" id="2567944"/>
    <lineage>
        <taxon>Bacteria</taxon>
        <taxon>Bacillati</taxon>
        <taxon>Bacillota</taxon>
        <taxon>Bacilli</taxon>
        <taxon>Bacillales</taxon>
        <taxon>Paenibacillaceae</taxon>
        <taxon>Paenibacillus</taxon>
    </lineage>
</organism>
<keyword evidence="2" id="KW-1185">Reference proteome</keyword>
<accession>A0ABU6GNC7</accession>
<name>A0ABU6GNC7_9BACL</name>
<dbReference type="EMBL" id="JARLKZ010000008">
    <property type="protein sequence ID" value="MEC0241246.1"/>
    <property type="molecule type" value="Genomic_DNA"/>
</dbReference>
<protein>
    <submittedName>
        <fullName evidence="1">Uncharacterized protein</fullName>
    </submittedName>
</protein>
<evidence type="ECO:0000313" key="1">
    <source>
        <dbReference type="EMBL" id="MEC0241246.1"/>
    </source>
</evidence>
<proteinExistence type="predicted"/>
<sequence>MKREVELKKLAGILCVTEEIRKNGKWEKGYWRVNRILSEINGDGK</sequence>
<reference evidence="1 2" key="1">
    <citation type="submission" date="2023-03" db="EMBL/GenBank/DDBJ databases">
        <title>Bacillus Genome Sequencing.</title>
        <authorList>
            <person name="Dunlap C."/>
        </authorList>
    </citation>
    <scope>NUCLEOTIDE SEQUENCE [LARGE SCALE GENOMIC DNA]</scope>
    <source>
        <strain evidence="1 2">BD-525</strain>
    </source>
</reference>
<dbReference type="RefSeq" id="WP_326088953.1">
    <property type="nucleotide sequence ID" value="NZ_JARLKZ010000008.1"/>
</dbReference>
<comment type="caution">
    <text evidence="1">The sequence shown here is derived from an EMBL/GenBank/DDBJ whole genome shotgun (WGS) entry which is preliminary data.</text>
</comment>